<dbReference type="PANTHER" id="PTHR43674">
    <property type="entry name" value="NITRILASE C965.09-RELATED"/>
    <property type="match status" value="1"/>
</dbReference>
<dbReference type="CDD" id="cd07197">
    <property type="entry name" value="nitrilase"/>
    <property type="match status" value="1"/>
</dbReference>
<dbReference type="Gene3D" id="3.60.110.10">
    <property type="entry name" value="Carbon-nitrogen hydrolase"/>
    <property type="match status" value="1"/>
</dbReference>
<protein>
    <submittedName>
        <fullName evidence="3">Amidohydrolase</fullName>
    </submittedName>
</protein>
<dbReference type="InterPro" id="IPR050345">
    <property type="entry name" value="Aliph_Amidase/BUP"/>
</dbReference>
<evidence type="ECO:0000313" key="4">
    <source>
        <dbReference type="Proteomes" id="UP001235712"/>
    </source>
</evidence>
<dbReference type="PROSITE" id="PS50263">
    <property type="entry name" value="CN_HYDROLASE"/>
    <property type="match status" value="1"/>
</dbReference>
<reference evidence="3 4" key="1">
    <citation type="submission" date="2023-07" db="EMBL/GenBank/DDBJ databases">
        <title>Sequencing the genomes of 1000 actinobacteria strains.</title>
        <authorList>
            <person name="Klenk H.-P."/>
        </authorList>
    </citation>
    <scope>NUCLEOTIDE SEQUENCE [LARGE SCALE GENOMIC DNA]</scope>
    <source>
        <strain evidence="3 4">DSM 44388</strain>
    </source>
</reference>
<comment type="caution">
    <text evidence="3">The sequence shown here is derived from an EMBL/GenBank/DDBJ whole genome shotgun (WGS) entry which is preliminary data.</text>
</comment>
<name>A0ABT9P7S4_9ACTN</name>
<sequence length="233" mass="24359">MSMNVAVVQSVPDNGDLDANLQRTRELVEQAVARGADLVLFPELSLTGYDLAIATDERMWFRPGDARLAPIRRAAGSSVVAVGAFVHDGPRRLIAQLLLRADAPDLLAPKTHLHGAESDVAEPGDGPLITRIAGHDVAFAICYDTAFPAHAEAAATAGAEIYVTSVLFTEGEDLPGRMASRAVDHGLFTVAANLGGHQLGQRSAGDSGIWAPDGSCVARTTGADEEILFAPVG</sequence>
<dbReference type="EMBL" id="JAUSQZ010000001">
    <property type="protein sequence ID" value="MDP9828512.1"/>
    <property type="molecule type" value="Genomic_DNA"/>
</dbReference>
<dbReference type="SUPFAM" id="SSF56317">
    <property type="entry name" value="Carbon-nitrogen hydrolase"/>
    <property type="match status" value="1"/>
</dbReference>
<dbReference type="InterPro" id="IPR036526">
    <property type="entry name" value="C-N_Hydrolase_sf"/>
</dbReference>
<feature type="domain" description="CN hydrolase" evidence="2">
    <location>
        <begin position="3"/>
        <end position="233"/>
    </location>
</feature>
<organism evidence="3 4">
    <name type="scientific">Kineosporia succinea</name>
    <dbReference type="NCBI Taxonomy" id="84632"/>
    <lineage>
        <taxon>Bacteria</taxon>
        <taxon>Bacillati</taxon>
        <taxon>Actinomycetota</taxon>
        <taxon>Actinomycetes</taxon>
        <taxon>Kineosporiales</taxon>
        <taxon>Kineosporiaceae</taxon>
        <taxon>Kineosporia</taxon>
    </lineage>
</organism>
<keyword evidence="1" id="KW-0378">Hydrolase</keyword>
<dbReference type="RefSeq" id="WP_307245766.1">
    <property type="nucleotide sequence ID" value="NZ_JAUSQZ010000001.1"/>
</dbReference>
<dbReference type="Proteomes" id="UP001235712">
    <property type="component" value="Unassembled WGS sequence"/>
</dbReference>
<accession>A0ABT9P7S4</accession>
<evidence type="ECO:0000313" key="3">
    <source>
        <dbReference type="EMBL" id="MDP9828512.1"/>
    </source>
</evidence>
<gene>
    <name evidence="3" type="ORF">J2S57_004261</name>
</gene>
<dbReference type="Pfam" id="PF00795">
    <property type="entry name" value="CN_hydrolase"/>
    <property type="match status" value="1"/>
</dbReference>
<dbReference type="PANTHER" id="PTHR43674:SF2">
    <property type="entry name" value="BETA-UREIDOPROPIONASE"/>
    <property type="match status" value="1"/>
</dbReference>
<dbReference type="InterPro" id="IPR003010">
    <property type="entry name" value="C-N_Hydrolase"/>
</dbReference>
<evidence type="ECO:0000256" key="1">
    <source>
        <dbReference type="ARBA" id="ARBA00022801"/>
    </source>
</evidence>
<proteinExistence type="predicted"/>
<evidence type="ECO:0000259" key="2">
    <source>
        <dbReference type="PROSITE" id="PS50263"/>
    </source>
</evidence>
<keyword evidence="4" id="KW-1185">Reference proteome</keyword>